<organism evidence="5 6">
    <name type="scientific">Mucor circinelloides f. lusitanicus</name>
    <name type="common">Mucor racemosus var. lusitanicus</name>
    <dbReference type="NCBI Taxonomy" id="29924"/>
    <lineage>
        <taxon>Eukaryota</taxon>
        <taxon>Fungi</taxon>
        <taxon>Fungi incertae sedis</taxon>
        <taxon>Mucoromycota</taxon>
        <taxon>Mucoromycotina</taxon>
        <taxon>Mucoromycetes</taxon>
        <taxon>Mucorales</taxon>
        <taxon>Mucorineae</taxon>
        <taxon>Mucoraceae</taxon>
        <taxon>Mucor</taxon>
    </lineage>
</organism>
<evidence type="ECO:0000313" key="5">
    <source>
        <dbReference type="EMBL" id="KAF1804863.1"/>
    </source>
</evidence>
<dbReference type="PANTHER" id="PTHR11001:SF2">
    <property type="entry name" value="MITOCHONDRIAL FISSION PROCESS PROTEIN 1"/>
    <property type="match status" value="1"/>
</dbReference>
<comment type="similarity">
    <text evidence="1">Belongs to the MTFP1 family.</text>
</comment>
<name>A0A8H4BMD5_MUCCL</name>
<comment type="caution">
    <text evidence="5">The sequence shown here is derived from an EMBL/GenBank/DDBJ whole genome shotgun (WGS) entry which is preliminary data.</text>
</comment>
<feature type="region of interest" description="Disordered" evidence="4">
    <location>
        <begin position="1"/>
        <end position="22"/>
    </location>
</feature>
<proteinExistence type="inferred from homology"/>
<evidence type="ECO:0000256" key="2">
    <source>
        <dbReference type="ARBA" id="ARBA00017835"/>
    </source>
</evidence>
<dbReference type="Proteomes" id="UP000469890">
    <property type="component" value="Unassembled WGS sequence"/>
</dbReference>
<evidence type="ECO:0000256" key="3">
    <source>
        <dbReference type="ARBA" id="ARBA00029631"/>
    </source>
</evidence>
<sequence length="227" mass="24890">MSANDNSTAAATTTVQQIQPHQETLTEKAVEGKLDSLEGNARYLAYAGRLRTALVASSRYLAYTSDVGEAFRPIVPPAVVTAAYGISWLYLGLDVSYEGYKSHHAGQENAVVATTMVKRGVFQSLASMAFPMMTIHSIVKYSAYGFKNVKNAKVKAWGPTLLGLGIVPFLPYIFDEPIEHIVDKVFKPIEEKVSRSVVARIGHNKTGDDLPTEQQVLAKEQIDKKDQ</sequence>
<feature type="region of interest" description="Disordered" evidence="4">
    <location>
        <begin position="204"/>
        <end position="227"/>
    </location>
</feature>
<reference evidence="5 6" key="1">
    <citation type="submission" date="2019-09" db="EMBL/GenBank/DDBJ databases">
        <authorList>
            <consortium name="DOE Joint Genome Institute"/>
            <person name="Mondo S.J."/>
            <person name="Navarro-Mendoza M.I."/>
            <person name="Perez-Arques C."/>
            <person name="Panchal S."/>
            <person name="Nicolas F.E."/>
            <person name="Ganguly P."/>
            <person name="Pangilinan J."/>
            <person name="Grigoriev I."/>
            <person name="Heitman J."/>
            <person name="Sanya K."/>
            <person name="Garre V."/>
        </authorList>
    </citation>
    <scope>NUCLEOTIDE SEQUENCE [LARGE SCALE GENOMIC DNA]</scope>
    <source>
        <strain evidence="5 6">MU402</strain>
    </source>
</reference>
<accession>A0A8H4BMD5</accession>
<dbReference type="EMBL" id="JAAECE010000002">
    <property type="protein sequence ID" value="KAF1804863.1"/>
    <property type="molecule type" value="Genomic_DNA"/>
</dbReference>
<dbReference type="PANTHER" id="PTHR11001">
    <property type="entry name" value="MITOCHONDRIAL FISSION PROCESS PROTEIN 1"/>
    <property type="match status" value="1"/>
</dbReference>
<evidence type="ECO:0000256" key="1">
    <source>
        <dbReference type="ARBA" id="ARBA00009224"/>
    </source>
</evidence>
<evidence type="ECO:0000256" key="4">
    <source>
        <dbReference type="SAM" id="MobiDB-lite"/>
    </source>
</evidence>
<dbReference type="AlphaFoldDB" id="A0A8H4BMD5"/>
<gene>
    <name evidence="5" type="ORF">FB192DRAFT_1359870</name>
</gene>
<dbReference type="GO" id="GO:0000266">
    <property type="term" value="P:mitochondrial fission"/>
    <property type="evidence" value="ECO:0007669"/>
    <property type="project" value="TreeGrafter"/>
</dbReference>
<dbReference type="Pfam" id="PF10558">
    <property type="entry name" value="MTP18"/>
    <property type="match status" value="2"/>
</dbReference>
<evidence type="ECO:0000313" key="6">
    <source>
        <dbReference type="Proteomes" id="UP000469890"/>
    </source>
</evidence>
<protein>
    <recommendedName>
        <fullName evidence="2">Mitochondrial fission process protein 1</fullName>
    </recommendedName>
    <alternativeName>
        <fullName evidence="3">Mitochondrial 18 kDa protein</fullName>
    </alternativeName>
</protein>
<dbReference type="InterPro" id="IPR019560">
    <property type="entry name" value="Mitochondrial_18_kDa_protein"/>
</dbReference>
<dbReference type="GO" id="GO:0005739">
    <property type="term" value="C:mitochondrion"/>
    <property type="evidence" value="ECO:0007669"/>
    <property type="project" value="TreeGrafter"/>
</dbReference>